<sequence length="227" mass="26559">MTGRILDLPNEILGMIAFHVIDGIWKNDVRDFLSFTSTCHRLHTLSHDERYWRKMALRRDPNNERPTGHLTWLDYCKKIYLMRTISRDDMKDTVSQYNEDYVCTIQKVLLFPGKIRIYIDERGDDSLGSIQEPTTSTVALVDPDMCYFNGNERLLPDGSEFSIADMRSQYLGFLDYSVTLTAEHMDKTFIFRYGYQGYSVARLFEVDKTFIDKHNLSPLIKPNINNE</sequence>
<evidence type="ECO:0008006" key="3">
    <source>
        <dbReference type="Google" id="ProtNLM"/>
    </source>
</evidence>
<comment type="caution">
    <text evidence="1">The sequence shown here is derived from an EMBL/GenBank/DDBJ whole genome shotgun (WGS) entry which is preliminary data.</text>
</comment>
<dbReference type="Gene3D" id="1.20.1280.50">
    <property type="match status" value="1"/>
</dbReference>
<protein>
    <recommendedName>
        <fullName evidence="3">F-box domain-containing protein</fullName>
    </recommendedName>
</protein>
<dbReference type="SUPFAM" id="SSF81383">
    <property type="entry name" value="F-box domain"/>
    <property type="match status" value="1"/>
</dbReference>
<name>A0A814E8B7_ADIRI</name>
<gene>
    <name evidence="1" type="ORF">XAT740_LOCUS11484</name>
</gene>
<dbReference type="InterPro" id="IPR036047">
    <property type="entry name" value="F-box-like_dom_sf"/>
</dbReference>
<reference evidence="1" key="1">
    <citation type="submission" date="2021-02" db="EMBL/GenBank/DDBJ databases">
        <authorList>
            <person name="Nowell W R."/>
        </authorList>
    </citation>
    <scope>NUCLEOTIDE SEQUENCE</scope>
</reference>
<dbReference type="EMBL" id="CAJNOR010000631">
    <property type="protein sequence ID" value="CAF0967413.1"/>
    <property type="molecule type" value="Genomic_DNA"/>
</dbReference>
<keyword evidence="2" id="KW-1185">Reference proteome</keyword>
<evidence type="ECO:0000313" key="2">
    <source>
        <dbReference type="Proteomes" id="UP000663828"/>
    </source>
</evidence>
<dbReference type="Proteomes" id="UP000663828">
    <property type="component" value="Unassembled WGS sequence"/>
</dbReference>
<organism evidence="1 2">
    <name type="scientific">Adineta ricciae</name>
    <name type="common">Rotifer</name>
    <dbReference type="NCBI Taxonomy" id="249248"/>
    <lineage>
        <taxon>Eukaryota</taxon>
        <taxon>Metazoa</taxon>
        <taxon>Spiralia</taxon>
        <taxon>Gnathifera</taxon>
        <taxon>Rotifera</taxon>
        <taxon>Eurotatoria</taxon>
        <taxon>Bdelloidea</taxon>
        <taxon>Adinetida</taxon>
        <taxon>Adinetidae</taxon>
        <taxon>Adineta</taxon>
    </lineage>
</organism>
<proteinExistence type="predicted"/>
<accession>A0A814E8B7</accession>
<dbReference type="AlphaFoldDB" id="A0A814E8B7"/>
<evidence type="ECO:0000313" key="1">
    <source>
        <dbReference type="EMBL" id="CAF0967413.1"/>
    </source>
</evidence>